<feature type="signal peptide" evidence="1">
    <location>
        <begin position="1"/>
        <end position="23"/>
    </location>
</feature>
<keyword evidence="3" id="KW-1185">Reference proteome</keyword>
<reference evidence="3" key="1">
    <citation type="journal article" date="2019" name="Int. J. Syst. Evol. Microbiol.">
        <title>The Global Catalogue of Microorganisms (GCM) 10K type strain sequencing project: providing services to taxonomists for standard genome sequencing and annotation.</title>
        <authorList>
            <consortium name="The Broad Institute Genomics Platform"/>
            <consortium name="The Broad Institute Genome Sequencing Center for Infectious Disease"/>
            <person name="Wu L."/>
            <person name="Ma J."/>
        </authorList>
    </citation>
    <scope>NUCLEOTIDE SEQUENCE [LARGE SCALE GENOMIC DNA]</scope>
    <source>
        <strain evidence="3">JCM 17926</strain>
    </source>
</reference>
<comment type="caution">
    <text evidence="2">The sequence shown here is derived from an EMBL/GenBank/DDBJ whole genome shotgun (WGS) entry which is preliminary data.</text>
</comment>
<gene>
    <name evidence="2" type="ORF">GCM10023188_23660</name>
</gene>
<protein>
    <recommendedName>
        <fullName evidence="4">Two component regulator propeller</fullName>
    </recommendedName>
</protein>
<dbReference type="SUPFAM" id="SSF63829">
    <property type="entry name" value="Calcium-dependent phosphotriesterase"/>
    <property type="match status" value="1"/>
</dbReference>
<evidence type="ECO:0000256" key="1">
    <source>
        <dbReference type="SAM" id="SignalP"/>
    </source>
</evidence>
<dbReference type="SUPFAM" id="SSF101898">
    <property type="entry name" value="NHL repeat"/>
    <property type="match status" value="1"/>
</dbReference>
<dbReference type="PROSITE" id="PS51257">
    <property type="entry name" value="PROKAR_LIPOPROTEIN"/>
    <property type="match status" value="1"/>
</dbReference>
<keyword evidence="1" id="KW-0732">Signal</keyword>
<dbReference type="Pfam" id="PF07494">
    <property type="entry name" value="Reg_prop"/>
    <property type="match status" value="2"/>
</dbReference>
<evidence type="ECO:0008006" key="4">
    <source>
        <dbReference type="Google" id="ProtNLM"/>
    </source>
</evidence>
<organism evidence="2 3">
    <name type="scientific">Pontibacter saemangeumensis</name>
    <dbReference type="NCBI Taxonomy" id="1084525"/>
    <lineage>
        <taxon>Bacteria</taxon>
        <taxon>Pseudomonadati</taxon>
        <taxon>Bacteroidota</taxon>
        <taxon>Cytophagia</taxon>
        <taxon>Cytophagales</taxon>
        <taxon>Hymenobacteraceae</taxon>
        <taxon>Pontibacter</taxon>
    </lineage>
</organism>
<accession>A0ABP8LRK6</accession>
<dbReference type="EMBL" id="BAABHC010000014">
    <property type="protein sequence ID" value="GAA4433729.1"/>
    <property type="molecule type" value="Genomic_DNA"/>
</dbReference>
<name>A0ABP8LRK6_9BACT</name>
<dbReference type="RefSeq" id="WP_345159277.1">
    <property type="nucleotide sequence ID" value="NZ_BAABHC010000014.1"/>
</dbReference>
<dbReference type="Proteomes" id="UP001500552">
    <property type="component" value="Unassembled WGS sequence"/>
</dbReference>
<dbReference type="InterPro" id="IPR011110">
    <property type="entry name" value="Reg_prop"/>
</dbReference>
<proteinExistence type="predicted"/>
<sequence length="359" mass="40254">MKLSIVPLLLLLMLVLSSCEKDAVEKESVNYQLFNTSNSGLPTDFVNVLAIDNSSNIWIGTFDKGVVKYDGTHWTQYNTSNSPLPNDSVSSISVDNLNRIWIGTKRGVAMLDQQTWKTYNASNSGMKGTYVVSLTADNLNRVWVSATSKEMEKSGLYLFDGINWQFFNDENSIMPHYFITTMATDRNNVVWLGLGMFQGKGGLIKVQEEEWQLYDKSNSPIKYNLVDDISFSSTNKLILTSPAAMFFSKEDNLQGYMQTFDGNSSWTDISPANPKLTLSNRITASAYDKKDNIWIATSIDQSCPACNYTLYKYNGKKWTVLSSENGNFPRTFISDIKVDDSNTVWVAAGDVGLIKITQK</sequence>
<feature type="chain" id="PRO_5046734612" description="Two component regulator propeller" evidence="1">
    <location>
        <begin position="24"/>
        <end position="359"/>
    </location>
</feature>
<dbReference type="InterPro" id="IPR015943">
    <property type="entry name" value="WD40/YVTN_repeat-like_dom_sf"/>
</dbReference>
<dbReference type="Gene3D" id="2.130.10.10">
    <property type="entry name" value="YVTN repeat-like/Quinoprotein amine dehydrogenase"/>
    <property type="match status" value="3"/>
</dbReference>
<evidence type="ECO:0000313" key="2">
    <source>
        <dbReference type="EMBL" id="GAA4433729.1"/>
    </source>
</evidence>
<evidence type="ECO:0000313" key="3">
    <source>
        <dbReference type="Proteomes" id="UP001500552"/>
    </source>
</evidence>